<dbReference type="EMBL" id="OZ021744">
    <property type="protein sequence ID" value="CAK9311522.1"/>
    <property type="molecule type" value="Genomic_DNA"/>
</dbReference>
<feature type="transmembrane region" description="Helical" evidence="1">
    <location>
        <begin position="98"/>
        <end position="119"/>
    </location>
</feature>
<organism evidence="2 3">
    <name type="scientific">Citrullus colocynthis</name>
    <name type="common">colocynth</name>
    <dbReference type="NCBI Taxonomy" id="252529"/>
    <lineage>
        <taxon>Eukaryota</taxon>
        <taxon>Viridiplantae</taxon>
        <taxon>Streptophyta</taxon>
        <taxon>Embryophyta</taxon>
        <taxon>Tracheophyta</taxon>
        <taxon>Spermatophyta</taxon>
        <taxon>Magnoliopsida</taxon>
        <taxon>eudicotyledons</taxon>
        <taxon>Gunneridae</taxon>
        <taxon>Pentapetalae</taxon>
        <taxon>rosids</taxon>
        <taxon>fabids</taxon>
        <taxon>Cucurbitales</taxon>
        <taxon>Cucurbitaceae</taxon>
        <taxon>Benincaseae</taxon>
        <taxon>Citrullus</taxon>
    </lineage>
</organism>
<proteinExistence type="predicted"/>
<evidence type="ECO:0000313" key="3">
    <source>
        <dbReference type="Proteomes" id="UP001642487"/>
    </source>
</evidence>
<keyword evidence="1" id="KW-0812">Transmembrane</keyword>
<keyword evidence="1" id="KW-1133">Transmembrane helix</keyword>
<evidence type="ECO:0000313" key="2">
    <source>
        <dbReference type="EMBL" id="CAK9311522.1"/>
    </source>
</evidence>
<reference evidence="2 3" key="1">
    <citation type="submission" date="2024-03" db="EMBL/GenBank/DDBJ databases">
        <authorList>
            <person name="Gkanogiannis A."/>
            <person name="Becerra Lopez-Lavalle L."/>
        </authorList>
    </citation>
    <scope>NUCLEOTIDE SEQUENCE [LARGE SCALE GENOMIC DNA]</scope>
</reference>
<accession>A0ABP0XTN6</accession>
<evidence type="ECO:0000256" key="1">
    <source>
        <dbReference type="SAM" id="Phobius"/>
    </source>
</evidence>
<keyword evidence="1" id="KW-0472">Membrane</keyword>
<keyword evidence="3" id="KW-1185">Reference proteome</keyword>
<name>A0ABP0XTN6_9ROSI</name>
<sequence>MKSPSSHELWRPPAESWKMNSDASWSEELGAVEKGLKTLRSRFEIVILSFLVESDFVEAIASLYEIDSDLLLARLDVSPFLNSFFGSNLSSSSLEGCIFSFWVLISPSGLMLLSVRLIVRWILVA</sequence>
<gene>
    <name evidence="2" type="ORF">CITCOLO1_LOCUS3182</name>
</gene>
<dbReference type="Proteomes" id="UP001642487">
    <property type="component" value="Chromosome 10"/>
</dbReference>
<protein>
    <submittedName>
        <fullName evidence="2">Uncharacterized protein</fullName>
    </submittedName>
</protein>